<organism evidence="3 4">
    <name type="scientific">Mediterraneibacter gnavus</name>
    <name type="common">Ruminococcus gnavus</name>
    <dbReference type="NCBI Taxonomy" id="33038"/>
    <lineage>
        <taxon>Bacteria</taxon>
        <taxon>Bacillati</taxon>
        <taxon>Bacillota</taxon>
        <taxon>Clostridia</taxon>
        <taxon>Lachnospirales</taxon>
        <taxon>Lachnospiraceae</taxon>
        <taxon>Mediterraneibacter</taxon>
    </lineage>
</organism>
<feature type="domain" description="M23ase beta-sheet core" evidence="1">
    <location>
        <begin position="151"/>
        <end position="251"/>
    </location>
</feature>
<evidence type="ECO:0000313" key="4">
    <source>
        <dbReference type="Proteomes" id="UP000234849"/>
    </source>
</evidence>
<dbReference type="Pfam" id="PF21640">
    <property type="entry name" value="LytM_N"/>
    <property type="match status" value="1"/>
</dbReference>
<feature type="domain" description="LytM N-terminal" evidence="2">
    <location>
        <begin position="31"/>
        <end position="117"/>
    </location>
</feature>
<dbReference type="AlphaFoldDB" id="A0A2N5NGG1"/>
<reference evidence="3 4" key="1">
    <citation type="journal article" date="2017" name="Genome Med.">
        <title>A novel Ruminococcus gnavus clade enriched in inflammatory bowel disease patients.</title>
        <authorList>
            <person name="Hall A.B."/>
            <person name="Yassour M."/>
            <person name="Sauk J."/>
            <person name="Garner A."/>
            <person name="Jiang X."/>
            <person name="Arthur T."/>
            <person name="Lagoudas G.K."/>
            <person name="Vatanen T."/>
            <person name="Fornelos N."/>
            <person name="Wilson R."/>
            <person name="Bertha M."/>
            <person name="Cohen M."/>
            <person name="Garber J."/>
            <person name="Khalili H."/>
            <person name="Gevers D."/>
            <person name="Ananthakrishnan A.N."/>
            <person name="Kugathasan S."/>
            <person name="Lander E.S."/>
            <person name="Blainey P."/>
            <person name="Vlamakis H."/>
            <person name="Xavier R.J."/>
            <person name="Huttenhower C."/>
        </authorList>
    </citation>
    <scope>NUCLEOTIDE SEQUENCE [LARGE SCALE GENOMIC DNA]</scope>
    <source>
        <strain evidence="3 4">RJX1118</strain>
    </source>
</reference>
<proteinExistence type="predicted"/>
<dbReference type="InterPro" id="IPR050570">
    <property type="entry name" value="Cell_wall_metabolism_enzyme"/>
</dbReference>
<sequence>MRHRYISYFAGIFLLAFFAVLNTGVLISVSGFQRLQNPVVSQPDFRRQPVSETMQVYLKQAADPGRDVGLYWMATDFENRRFPGKVSPSGFQKLYSQWRNQTGWDAYVQSCRAIWNDVKYFPIPQSLDDTEDKISYVDSWMFERNYGGKRGHEGTDIMAEKNTPGYYPVVSMTDGVVTEKGWLEKGGWRIGITAPTGAYFYYAHLDSYAELEKGDPVKAGDLLGYMGDSGYGEEGTTGEFPVHLHLGIYLKEGTEEISVNPYPVLRYAENARIKCVYSR</sequence>
<dbReference type="GO" id="GO:0004222">
    <property type="term" value="F:metalloendopeptidase activity"/>
    <property type="evidence" value="ECO:0007669"/>
    <property type="project" value="TreeGrafter"/>
</dbReference>
<dbReference type="Proteomes" id="UP000234849">
    <property type="component" value="Unassembled WGS sequence"/>
</dbReference>
<accession>A0A2N5NGG1</accession>
<dbReference type="InterPro" id="IPR016047">
    <property type="entry name" value="M23ase_b-sheet_dom"/>
</dbReference>
<dbReference type="PANTHER" id="PTHR21666">
    <property type="entry name" value="PEPTIDASE-RELATED"/>
    <property type="match status" value="1"/>
</dbReference>
<gene>
    <name evidence="3" type="ORF">CDL18_10915</name>
</gene>
<dbReference type="InterPro" id="IPR048476">
    <property type="entry name" value="LytM_N"/>
</dbReference>
<protein>
    <submittedName>
        <fullName evidence="3">Uncharacterized protein</fullName>
    </submittedName>
</protein>
<dbReference type="EMBL" id="NIHM01000015">
    <property type="protein sequence ID" value="PLT53947.1"/>
    <property type="molecule type" value="Genomic_DNA"/>
</dbReference>
<evidence type="ECO:0000313" key="3">
    <source>
        <dbReference type="EMBL" id="PLT53947.1"/>
    </source>
</evidence>
<comment type="caution">
    <text evidence="3">The sequence shown here is derived from an EMBL/GenBank/DDBJ whole genome shotgun (WGS) entry which is preliminary data.</text>
</comment>
<dbReference type="PANTHER" id="PTHR21666:SF270">
    <property type="entry name" value="MUREIN HYDROLASE ACTIVATOR ENVC"/>
    <property type="match status" value="1"/>
</dbReference>
<evidence type="ECO:0000259" key="2">
    <source>
        <dbReference type="Pfam" id="PF21640"/>
    </source>
</evidence>
<name>A0A2N5NGG1_MEDGN</name>
<evidence type="ECO:0000259" key="1">
    <source>
        <dbReference type="Pfam" id="PF01551"/>
    </source>
</evidence>
<dbReference type="CDD" id="cd12797">
    <property type="entry name" value="M23_peptidase"/>
    <property type="match status" value="1"/>
</dbReference>
<dbReference type="Gene3D" id="2.70.70.10">
    <property type="entry name" value="Glucose Permease (Domain IIA)"/>
    <property type="match status" value="1"/>
</dbReference>
<dbReference type="RefSeq" id="WP_101879920.1">
    <property type="nucleotide sequence ID" value="NZ_CAXUHP010000016.1"/>
</dbReference>
<dbReference type="Pfam" id="PF01551">
    <property type="entry name" value="Peptidase_M23"/>
    <property type="match status" value="1"/>
</dbReference>
<dbReference type="SUPFAM" id="SSF51261">
    <property type="entry name" value="Duplicated hybrid motif"/>
    <property type="match status" value="1"/>
</dbReference>
<dbReference type="InterPro" id="IPR011055">
    <property type="entry name" value="Dup_hybrid_motif"/>
</dbReference>